<reference evidence="8" key="3">
    <citation type="submission" date="2025-09" db="UniProtKB">
        <authorList>
            <consortium name="Ensembl"/>
        </authorList>
    </citation>
    <scope>IDENTIFICATION</scope>
</reference>
<dbReference type="InterPro" id="IPR011333">
    <property type="entry name" value="SKP1/BTB/POZ_sf"/>
</dbReference>
<dbReference type="UniPathway" id="UPA00143"/>
<sequence>MSVSVHETRKSRSSTGSMNVTLFHKASHPDCVLAHLNTLRKHCMFTDVTLWAGDRAFPCHRAVLAASSRYFEAMFSHGLRESRDDTVNFQDNLHPEVLELLLDFAYSSRIAINEENAESLLEAGDMLQFHDVRGRGAASFLGEKNLFPLQLPGHDAARRTPTTGWCFDHASRNPPCPELLPPACVWPCCRLTGLQEAVLQRGLSWRTIIDEALRCKTRILQNDGVVTSPCARPRKAGHTLLILGGQTFMCDKIYQVDHKAKEIIPKADLPSPRKEFSASAIGCKVYVTGGRGSENGVSKDVWVYDTVHEEWSKAAPMLIARFGHGSAELENCLYVVGGHTSLVGVFPASPSVSLKQVEKYDPGANKWMMVAPLRDGVSNAAVVSAKLKLFVFGGTSIHRDMVSKVQCYDPSENRWMIKAECPQPWRYTAAAVLGSQIFIMGGDTEFTAASAYRFDCETNQWTRIGDMTAKRMSCHALASGNKLYVVGGYFGTQRCKTLDCYDPTSDTWNCITTVPYSLIPTAFVSTWKHLPA</sequence>
<evidence type="ECO:0000256" key="6">
    <source>
        <dbReference type="ARBA" id="ARBA00022845"/>
    </source>
</evidence>
<keyword evidence="4" id="KW-0677">Repeat</keyword>
<dbReference type="PROSITE" id="PS50097">
    <property type="entry name" value="BTB"/>
    <property type="match status" value="1"/>
</dbReference>
<dbReference type="InterPro" id="IPR006652">
    <property type="entry name" value="Kelch_1"/>
</dbReference>
<keyword evidence="9" id="KW-1185">Reference proteome</keyword>
<dbReference type="InterPro" id="IPR017096">
    <property type="entry name" value="BTB-kelch_protein"/>
</dbReference>
<dbReference type="Ensembl" id="ENSRBIT00000047893.1">
    <property type="protein sequence ID" value="ENSRBIP00000023994.1"/>
    <property type="gene ID" value="ENSRBIG00000035905.1"/>
</dbReference>
<dbReference type="Pfam" id="PF00651">
    <property type="entry name" value="BTB"/>
    <property type="match status" value="1"/>
</dbReference>
<dbReference type="GO" id="GO:0016567">
    <property type="term" value="P:protein ubiquitination"/>
    <property type="evidence" value="ECO:0007669"/>
    <property type="project" value="UniProtKB-UniPathway"/>
</dbReference>
<dbReference type="InterPro" id="IPR000210">
    <property type="entry name" value="BTB/POZ_dom"/>
</dbReference>
<keyword evidence="5" id="KW-0833">Ubl conjugation pathway</keyword>
<keyword evidence="3" id="KW-0880">Kelch repeat</keyword>
<dbReference type="GO" id="GO:1990756">
    <property type="term" value="F:ubiquitin-like ligase-substrate adaptor activity"/>
    <property type="evidence" value="ECO:0007669"/>
    <property type="project" value="Ensembl"/>
</dbReference>
<evidence type="ECO:0000313" key="8">
    <source>
        <dbReference type="Ensembl" id="ENSRBIP00000023994.1"/>
    </source>
</evidence>
<evidence type="ECO:0000313" key="9">
    <source>
        <dbReference type="Proteomes" id="UP000233180"/>
    </source>
</evidence>
<evidence type="ECO:0000256" key="4">
    <source>
        <dbReference type="ARBA" id="ARBA00022737"/>
    </source>
</evidence>
<reference evidence="8" key="2">
    <citation type="submission" date="2025-08" db="UniProtKB">
        <authorList>
            <consortium name="Ensembl"/>
        </authorList>
    </citation>
    <scope>IDENTIFICATION</scope>
</reference>
<dbReference type="FunFam" id="2.120.10.80:FF:000119">
    <property type="entry name" value="Kelch-like 25"/>
    <property type="match status" value="1"/>
</dbReference>
<feature type="domain" description="BTB" evidence="7">
    <location>
        <begin position="46"/>
        <end position="114"/>
    </location>
</feature>
<dbReference type="GO" id="GO:0006446">
    <property type="term" value="P:regulation of translational initiation"/>
    <property type="evidence" value="ECO:0007669"/>
    <property type="project" value="Ensembl"/>
</dbReference>
<dbReference type="SMART" id="SM00225">
    <property type="entry name" value="BTB"/>
    <property type="match status" value="1"/>
</dbReference>
<dbReference type="PANTHER" id="PTHR24412:SF487">
    <property type="entry name" value="KELCH-LIKE PROTEIN 25"/>
    <property type="match status" value="1"/>
</dbReference>
<dbReference type="OMA" id="SNCLAMM"/>
<dbReference type="SUPFAM" id="SSF117281">
    <property type="entry name" value="Kelch motif"/>
    <property type="match status" value="1"/>
</dbReference>
<dbReference type="GO" id="GO:0032831">
    <property type="term" value="P:positive regulation of CD4-positive, CD25-positive, alpha-beta regulatory T cell differentiation"/>
    <property type="evidence" value="ECO:0007669"/>
    <property type="project" value="Ensembl"/>
</dbReference>
<dbReference type="AlphaFoldDB" id="A0A2K6LKG9"/>
<dbReference type="GO" id="GO:0045717">
    <property type="term" value="P:negative regulation of fatty acid biosynthetic process"/>
    <property type="evidence" value="ECO:0007669"/>
    <property type="project" value="Ensembl"/>
</dbReference>
<dbReference type="GO" id="GO:0006511">
    <property type="term" value="P:ubiquitin-dependent protein catabolic process"/>
    <property type="evidence" value="ECO:0007669"/>
    <property type="project" value="Ensembl"/>
</dbReference>
<dbReference type="Gene3D" id="3.30.710.10">
    <property type="entry name" value="Potassium Channel Kv1.1, Chain A"/>
    <property type="match status" value="1"/>
</dbReference>
<reference evidence="8 9" key="1">
    <citation type="submission" date="2016-06" db="EMBL/GenBank/DDBJ databases">
        <title>Genome of Rhinopithecus bieti.</title>
        <authorList>
            <person name="Wu"/>
            <person name="C.-I. and Zhang"/>
            <person name="Y."/>
        </authorList>
    </citation>
    <scope>NUCLEOTIDE SEQUENCE</scope>
</reference>
<dbReference type="SMART" id="SM00612">
    <property type="entry name" value="Kelch"/>
    <property type="match status" value="6"/>
</dbReference>
<dbReference type="PANTHER" id="PTHR24412">
    <property type="entry name" value="KELCH PROTEIN"/>
    <property type="match status" value="1"/>
</dbReference>
<dbReference type="InterPro" id="IPR015915">
    <property type="entry name" value="Kelch-typ_b-propeller"/>
</dbReference>
<dbReference type="Gene3D" id="2.120.10.80">
    <property type="entry name" value="Kelch-type beta propeller"/>
    <property type="match status" value="2"/>
</dbReference>
<keyword evidence="6" id="KW-0810">Translation regulation</keyword>
<evidence type="ECO:0000256" key="3">
    <source>
        <dbReference type="ARBA" id="ARBA00022441"/>
    </source>
</evidence>
<dbReference type="Proteomes" id="UP000233180">
    <property type="component" value="Unassembled WGS sequence"/>
</dbReference>
<dbReference type="GO" id="GO:0031463">
    <property type="term" value="C:Cul3-RING ubiquitin ligase complex"/>
    <property type="evidence" value="ECO:0007669"/>
    <property type="project" value="Ensembl"/>
</dbReference>
<evidence type="ECO:0000256" key="1">
    <source>
        <dbReference type="ARBA" id="ARBA00004906"/>
    </source>
</evidence>
<organism evidence="8 9">
    <name type="scientific">Rhinopithecus bieti</name>
    <name type="common">Black snub-nosed monkey</name>
    <name type="synonym">Pygathrix bieti</name>
    <dbReference type="NCBI Taxonomy" id="61621"/>
    <lineage>
        <taxon>Eukaryota</taxon>
        <taxon>Metazoa</taxon>
        <taxon>Chordata</taxon>
        <taxon>Craniata</taxon>
        <taxon>Vertebrata</taxon>
        <taxon>Euteleostomi</taxon>
        <taxon>Mammalia</taxon>
        <taxon>Eutheria</taxon>
        <taxon>Euarchontoglires</taxon>
        <taxon>Primates</taxon>
        <taxon>Haplorrhini</taxon>
        <taxon>Catarrhini</taxon>
        <taxon>Cercopithecidae</taxon>
        <taxon>Colobinae</taxon>
        <taxon>Rhinopithecus</taxon>
    </lineage>
</organism>
<evidence type="ECO:0000256" key="5">
    <source>
        <dbReference type="ARBA" id="ARBA00022786"/>
    </source>
</evidence>
<accession>A0A2K6LKG9</accession>
<evidence type="ECO:0000256" key="2">
    <source>
        <dbReference type="ARBA" id="ARBA00019851"/>
    </source>
</evidence>
<dbReference type="GeneTree" id="ENSGT00950000182983"/>
<comment type="pathway">
    <text evidence="1">Protein modification; protein ubiquitination.</text>
</comment>
<name>A0A2K6LKG9_RHIBE</name>
<proteinExistence type="predicted"/>
<evidence type="ECO:0000259" key="7">
    <source>
        <dbReference type="PROSITE" id="PS50097"/>
    </source>
</evidence>
<dbReference type="STRING" id="61621.ENSRBIP00000023994"/>
<gene>
    <name evidence="8" type="primary">KLHL25</name>
</gene>
<dbReference type="SUPFAM" id="SSF54695">
    <property type="entry name" value="POZ domain"/>
    <property type="match status" value="1"/>
</dbReference>
<dbReference type="GO" id="GO:0006633">
    <property type="term" value="P:fatty acid biosynthetic process"/>
    <property type="evidence" value="ECO:0007669"/>
    <property type="project" value="Ensembl"/>
</dbReference>
<dbReference type="InterPro" id="IPR056737">
    <property type="entry name" value="Beta-prop_ATRN-MKLN-like"/>
</dbReference>
<protein>
    <recommendedName>
        <fullName evidence="2">Kelch-like protein 25</fullName>
    </recommendedName>
</protein>
<dbReference type="PIRSF" id="PIRSF037037">
    <property type="entry name" value="Kelch-like_protein_gigaxonin"/>
    <property type="match status" value="1"/>
</dbReference>
<dbReference type="GO" id="GO:0005737">
    <property type="term" value="C:cytoplasm"/>
    <property type="evidence" value="ECO:0007669"/>
    <property type="project" value="Ensembl"/>
</dbReference>
<dbReference type="GO" id="GO:0046321">
    <property type="term" value="P:positive regulation of fatty acid oxidation"/>
    <property type="evidence" value="ECO:0007669"/>
    <property type="project" value="Ensembl"/>
</dbReference>
<dbReference type="Pfam" id="PF24981">
    <property type="entry name" value="Beta-prop_ATRN-LZTR1"/>
    <property type="match status" value="1"/>
</dbReference>